<protein>
    <recommendedName>
        <fullName evidence="3">Small ribosomal subunit protein bS16</fullName>
    </recommendedName>
</protein>
<organism evidence="4 5">
    <name type="scientific">Candidatus Acidiferrum panamense</name>
    <dbReference type="NCBI Taxonomy" id="2741543"/>
    <lineage>
        <taxon>Bacteria</taxon>
        <taxon>Pseudomonadati</taxon>
        <taxon>Acidobacteriota</taxon>
        <taxon>Terriglobia</taxon>
        <taxon>Candidatus Acidiferrales</taxon>
        <taxon>Candidatus Acidiferrum</taxon>
    </lineage>
</organism>
<evidence type="ECO:0000313" key="4">
    <source>
        <dbReference type="EMBL" id="MBA0085294.1"/>
    </source>
</evidence>
<dbReference type="InterPro" id="IPR000307">
    <property type="entry name" value="Ribosomal_bS16"/>
</dbReference>
<dbReference type="GO" id="GO:0003735">
    <property type="term" value="F:structural constituent of ribosome"/>
    <property type="evidence" value="ECO:0007669"/>
    <property type="project" value="InterPro"/>
</dbReference>
<dbReference type="PANTHER" id="PTHR12919">
    <property type="entry name" value="30S RIBOSOMAL PROTEIN S16"/>
    <property type="match status" value="1"/>
</dbReference>
<keyword evidence="2 3" id="KW-0687">Ribonucleoprotein</keyword>
<dbReference type="PANTHER" id="PTHR12919:SF20">
    <property type="entry name" value="SMALL RIBOSOMAL SUBUNIT PROTEIN BS16M"/>
    <property type="match status" value="1"/>
</dbReference>
<dbReference type="Proteomes" id="UP000567293">
    <property type="component" value="Unassembled WGS sequence"/>
</dbReference>
<sequence>MLTIRLSRIGKKKKPYYRVVVIERTRPRDGRVKEAVGTYDPLKKPAEIKLDAERIKHWIGLGAQPSDTVRSFLRQQKIA</sequence>
<dbReference type="GO" id="GO:0015935">
    <property type="term" value="C:small ribosomal subunit"/>
    <property type="evidence" value="ECO:0007669"/>
    <property type="project" value="TreeGrafter"/>
</dbReference>
<keyword evidence="1 3" id="KW-0689">Ribosomal protein</keyword>
<dbReference type="PROSITE" id="PS00732">
    <property type="entry name" value="RIBOSOMAL_S16"/>
    <property type="match status" value="1"/>
</dbReference>
<dbReference type="SUPFAM" id="SSF54565">
    <property type="entry name" value="Ribosomal protein S16"/>
    <property type="match status" value="1"/>
</dbReference>
<evidence type="ECO:0000313" key="5">
    <source>
        <dbReference type="Proteomes" id="UP000567293"/>
    </source>
</evidence>
<dbReference type="InterPro" id="IPR020592">
    <property type="entry name" value="Ribosomal_bS16_CS"/>
</dbReference>
<dbReference type="GO" id="GO:0006412">
    <property type="term" value="P:translation"/>
    <property type="evidence" value="ECO:0007669"/>
    <property type="project" value="UniProtKB-UniRule"/>
</dbReference>
<reference evidence="4" key="1">
    <citation type="submission" date="2020-06" db="EMBL/GenBank/DDBJ databases">
        <title>Legume-microbial interactions unlock mineral nutrients during tropical forest succession.</title>
        <authorList>
            <person name="Epihov D.Z."/>
        </authorList>
    </citation>
    <scope>NUCLEOTIDE SEQUENCE [LARGE SCALE GENOMIC DNA]</scope>
    <source>
        <strain evidence="4">Pan2503</strain>
    </source>
</reference>
<evidence type="ECO:0000256" key="1">
    <source>
        <dbReference type="ARBA" id="ARBA00022980"/>
    </source>
</evidence>
<dbReference type="Pfam" id="PF00886">
    <property type="entry name" value="Ribosomal_S16"/>
    <property type="match status" value="1"/>
</dbReference>
<keyword evidence="5" id="KW-1185">Reference proteome</keyword>
<dbReference type="InterPro" id="IPR023803">
    <property type="entry name" value="Ribosomal_bS16_dom_sf"/>
</dbReference>
<name>A0A7V8NPV1_9BACT</name>
<dbReference type="EMBL" id="JACDQQ010000952">
    <property type="protein sequence ID" value="MBA0085294.1"/>
    <property type="molecule type" value="Genomic_DNA"/>
</dbReference>
<proteinExistence type="inferred from homology"/>
<evidence type="ECO:0000256" key="3">
    <source>
        <dbReference type="HAMAP-Rule" id="MF_00385"/>
    </source>
</evidence>
<accession>A0A7V8NPV1</accession>
<comment type="similarity">
    <text evidence="3">Belongs to the bacterial ribosomal protein bS16 family.</text>
</comment>
<dbReference type="NCBIfam" id="TIGR00002">
    <property type="entry name" value="S16"/>
    <property type="match status" value="1"/>
</dbReference>
<comment type="caution">
    <text evidence="4">The sequence shown here is derived from an EMBL/GenBank/DDBJ whole genome shotgun (WGS) entry which is preliminary data.</text>
</comment>
<dbReference type="Gene3D" id="3.30.1320.10">
    <property type="match status" value="1"/>
</dbReference>
<gene>
    <name evidence="3 4" type="primary">rpsP</name>
    <name evidence="4" type="ORF">HRJ53_09875</name>
</gene>
<dbReference type="HAMAP" id="MF_00385">
    <property type="entry name" value="Ribosomal_bS16"/>
    <property type="match status" value="1"/>
</dbReference>
<evidence type="ECO:0000256" key="2">
    <source>
        <dbReference type="ARBA" id="ARBA00023274"/>
    </source>
</evidence>
<dbReference type="AlphaFoldDB" id="A0A7V8NPV1"/>
<dbReference type="GO" id="GO:0005737">
    <property type="term" value="C:cytoplasm"/>
    <property type="evidence" value="ECO:0007669"/>
    <property type="project" value="UniProtKB-ARBA"/>
</dbReference>